<evidence type="ECO:0000259" key="7">
    <source>
        <dbReference type="Pfam" id="PF01602"/>
    </source>
</evidence>
<dbReference type="AlphaFoldDB" id="A0A9P7EIW3"/>
<feature type="compositionally biased region" description="Basic and acidic residues" evidence="6">
    <location>
        <begin position="791"/>
        <end position="800"/>
    </location>
</feature>
<comment type="similarity">
    <text evidence="2">Belongs to the adaptor complexes large subunit family.</text>
</comment>
<feature type="compositionally biased region" description="Acidic residues" evidence="6">
    <location>
        <begin position="807"/>
        <end position="842"/>
    </location>
</feature>
<dbReference type="Gene3D" id="1.25.10.10">
    <property type="entry name" value="Leucine-rich Repeat Variant"/>
    <property type="match status" value="1"/>
</dbReference>
<evidence type="ECO:0000313" key="8">
    <source>
        <dbReference type="EMBL" id="KAG1821930.1"/>
    </source>
</evidence>
<comment type="subcellular location">
    <subcellularLocation>
        <location evidence="1">Endomembrane system</location>
    </subcellularLocation>
</comment>
<organism evidence="8 9">
    <name type="scientific">Suillus subaureus</name>
    <dbReference type="NCBI Taxonomy" id="48587"/>
    <lineage>
        <taxon>Eukaryota</taxon>
        <taxon>Fungi</taxon>
        <taxon>Dikarya</taxon>
        <taxon>Basidiomycota</taxon>
        <taxon>Agaricomycotina</taxon>
        <taxon>Agaricomycetes</taxon>
        <taxon>Agaricomycetidae</taxon>
        <taxon>Boletales</taxon>
        <taxon>Suillineae</taxon>
        <taxon>Suillaceae</taxon>
        <taxon>Suillus</taxon>
    </lineage>
</organism>
<dbReference type="Proteomes" id="UP000807769">
    <property type="component" value="Unassembled WGS sequence"/>
</dbReference>
<evidence type="ECO:0000256" key="1">
    <source>
        <dbReference type="ARBA" id="ARBA00004308"/>
    </source>
</evidence>
<dbReference type="RefSeq" id="XP_041196670.1">
    <property type="nucleotide sequence ID" value="XM_041339600.1"/>
</dbReference>
<name>A0A9P7EIW3_9AGAM</name>
<reference evidence="8" key="1">
    <citation type="journal article" date="2020" name="New Phytol.">
        <title>Comparative genomics reveals dynamic genome evolution in host specialist ectomycorrhizal fungi.</title>
        <authorList>
            <person name="Lofgren L.A."/>
            <person name="Nguyen N.H."/>
            <person name="Vilgalys R."/>
            <person name="Ruytinx J."/>
            <person name="Liao H.L."/>
            <person name="Branco S."/>
            <person name="Kuo A."/>
            <person name="LaButti K."/>
            <person name="Lipzen A."/>
            <person name="Andreopoulos W."/>
            <person name="Pangilinan J."/>
            <person name="Riley R."/>
            <person name="Hundley H."/>
            <person name="Na H."/>
            <person name="Barry K."/>
            <person name="Grigoriev I.V."/>
            <person name="Stajich J.E."/>
            <person name="Kennedy P.G."/>
        </authorList>
    </citation>
    <scope>NUCLEOTIDE SEQUENCE</scope>
    <source>
        <strain evidence="8">MN1</strain>
    </source>
</reference>
<dbReference type="InterPro" id="IPR026740">
    <property type="entry name" value="AP3_beta"/>
</dbReference>
<sequence length="856" mass="93800">MDGINLNALSENATRLGMRIQETIAEHTRDLSLTRGGSSLFDMADDKAKNITKQLESSSDREKLDAMKRLIALISKNRPVSSYFPAVVKNVASPNLELRKLVYIYLLRCAPSEPDLALLSINTFQRDLADPSPLIRAMALRVLSGIRVSTVATIVLMAVRKSAADPSPYVRKAAAFAVMKVYKLDQAHHPTLLDIMTTLLRDRSPLSLGTAVLALDTIAPSRLDLLHVHFRRLCRALPDIDAWGQVDVLRVLVRYARTMLPKPVPANERQGEEVDKDLKLLLACAEPLFMNKNPAVVLAVVRAFYYLAPSSMLSKIGAPLLRLLSVSREVERVALAYLLVVARSHPALFITSHNRLFVHADDAEQVKRTKISVLLALCTVDNHQTLLREFVDYTQDTDDSVVGDAIHAIGRIASLVPSSTPQCLTALMGMINSKQDTIVSNAVLVLKSLVQNQLLTPSSTSTTTLATSLSSQQALLTSSIPSLIPSISTSLSAAPLSFTSTESTSVAQAPLSIIAQLARRIDDIRHPHARACVLWLVGQYGSVPDTGTTVEGIADWAPDVLRKAARSFNTEVYFNILHNSPARANSYQASLVKLQTLTLAAKLILLAPTHRTLALLAQHVLTLARYDEDWDVRDRARMLRALLVGAVAGVTSSDDEEGIGENWNREEQAGRPGVVLRREQVTRVLFEGKTGTIEEEPVTDNRPLGTLSLVMESESLHLHDDDDDETVTDLPEWLEQGIDPALRDSDDDAPQVALSSMAQAISSQGISSQRMPTPAGSTPVVLTPTGGSTPKDTKDWRDLNKFYASESESEDEGEEGMEEGSEIDEDSDEDEETSEDEEDDERIAEHHPSSSHERSL</sequence>
<comment type="caution">
    <text evidence="8">The sequence shown here is derived from an EMBL/GenBank/DDBJ whole genome shotgun (WGS) entry which is preliminary data.</text>
</comment>
<proteinExistence type="inferred from homology"/>
<protein>
    <submittedName>
        <fullName evidence="8">Adaptin N terminal region-domain-containing protein</fullName>
    </submittedName>
</protein>
<dbReference type="InterPro" id="IPR016024">
    <property type="entry name" value="ARM-type_fold"/>
</dbReference>
<dbReference type="GO" id="GO:0030123">
    <property type="term" value="C:AP-3 adaptor complex"/>
    <property type="evidence" value="ECO:0007669"/>
    <property type="project" value="InterPro"/>
</dbReference>
<dbReference type="GO" id="GO:0006886">
    <property type="term" value="P:intracellular protein transport"/>
    <property type="evidence" value="ECO:0007669"/>
    <property type="project" value="InterPro"/>
</dbReference>
<feature type="region of interest" description="Disordered" evidence="6">
    <location>
        <begin position="758"/>
        <end position="856"/>
    </location>
</feature>
<dbReference type="InterPro" id="IPR002553">
    <property type="entry name" value="Clathrin/coatomer_adapt-like_N"/>
</dbReference>
<gene>
    <name evidence="8" type="ORF">BJ212DRAFT_1477768</name>
</gene>
<dbReference type="GO" id="GO:0016192">
    <property type="term" value="P:vesicle-mediated transport"/>
    <property type="evidence" value="ECO:0007669"/>
    <property type="project" value="InterPro"/>
</dbReference>
<keyword evidence="5" id="KW-0472">Membrane</keyword>
<evidence type="ECO:0000256" key="3">
    <source>
        <dbReference type="ARBA" id="ARBA00022448"/>
    </source>
</evidence>
<dbReference type="SUPFAM" id="SSF48371">
    <property type="entry name" value="ARM repeat"/>
    <property type="match status" value="1"/>
</dbReference>
<keyword evidence="3" id="KW-0813">Transport</keyword>
<evidence type="ECO:0000256" key="6">
    <source>
        <dbReference type="SAM" id="MobiDB-lite"/>
    </source>
</evidence>
<feature type="compositionally biased region" description="Basic and acidic residues" evidence="6">
    <location>
        <begin position="843"/>
        <end position="856"/>
    </location>
</feature>
<dbReference type="GO" id="GO:0012505">
    <property type="term" value="C:endomembrane system"/>
    <property type="evidence" value="ECO:0007669"/>
    <property type="project" value="UniProtKB-SubCell"/>
</dbReference>
<dbReference type="InterPro" id="IPR011989">
    <property type="entry name" value="ARM-like"/>
</dbReference>
<feature type="domain" description="Clathrin/coatomer adaptor adaptin-like N-terminal" evidence="7">
    <location>
        <begin position="511"/>
        <end position="643"/>
    </location>
</feature>
<keyword evidence="9" id="KW-1185">Reference proteome</keyword>
<keyword evidence="4" id="KW-0653">Protein transport</keyword>
<evidence type="ECO:0000256" key="5">
    <source>
        <dbReference type="ARBA" id="ARBA00023136"/>
    </source>
</evidence>
<feature type="domain" description="Clathrin/coatomer adaptor adaptin-like N-terminal" evidence="7">
    <location>
        <begin position="50"/>
        <end position="453"/>
    </location>
</feature>
<dbReference type="GeneID" id="64633616"/>
<evidence type="ECO:0000313" key="9">
    <source>
        <dbReference type="Proteomes" id="UP000807769"/>
    </source>
</evidence>
<dbReference type="OrthoDB" id="10254310at2759"/>
<dbReference type="PIRSF" id="PIRSF037096">
    <property type="entry name" value="AP3_complex_beta"/>
    <property type="match status" value="1"/>
</dbReference>
<evidence type="ECO:0000256" key="4">
    <source>
        <dbReference type="ARBA" id="ARBA00022927"/>
    </source>
</evidence>
<dbReference type="Pfam" id="PF01602">
    <property type="entry name" value="Adaptin_N"/>
    <property type="match status" value="2"/>
</dbReference>
<dbReference type="PANTHER" id="PTHR11134">
    <property type="entry name" value="ADAPTOR COMPLEX SUBUNIT BETA FAMILY MEMBER"/>
    <property type="match status" value="1"/>
</dbReference>
<accession>A0A9P7EIW3</accession>
<dbReference type="EMBL" id="JABBWG010000006">
    <property type="protein sequence ID" value="KAG1821930.1"/>
    <property type="molecule type" value="Genomic_DNA"/>
</dbReference>
<evidence type="ECO:0000256" key="2">
    <source>
        <dbReference type="ARBA" id="ARBA00006613"/>
    </source>
</evidence>
<dbReference type="InterPro" id="IPR026739">
    <property type="entry name" value="AP_beta"/>
</dbReference>
<feature type="compositionally biased region" description="Low complexity" evidence="6">
    <location>
        <begin position="758"/>
        <end position="769"/>
    </location>
</feature>